<organism evidence="1 2">
    <name type="scientific">Aspergillus melleus</name>
    <dbReference type="NCBI Taxonomy" id="138277"/>
    <lineage>
        <taxon>Eukaryota</taxon>
        <taxon>Fungi</taxon>
        <taxon>Dikarya</taxon>
        <taxon>Ascomycota</taxon>
        <taxon>Pezizomycotina</taxon>
        <taxon>Eurotiomycetes</taxon>
        <taxon>Eurotiomycetidae</taxon>
        <taxon>Eurotiales</taxon>
        <taxon>Aspergillaceae</taxon>
        <taxon>Aspergillus</taxon>
        <taxon>Aspergillus subgen. Circumdati</taxon>
    </lineage>
</organism>
<reference evidence="1 2" key="1">
    <citation type="journal article" date="2023" name="ACS Omega">
        <title>Identification of the Neoaspergillic Acid Biosynthesis Gene Cluster by Establishing an In Vitro CRISPR-Ribonucleoprotein Genetic System in Aspergillus melleus.</title>
        <authorList>
            <person name="Yuan B."/>
            <person name="Grau M.F."/>
            <person name="Murata R.M."/>
            <person name="Torok T."/>
            <person name="Venkateswaran K."/>
            <person name="Stajich J.E."/>
            <person name="Wang C.C.C."/>
        </authorList>
    </citation>
    <scope>NUCLEOTIDE SEQUENCE [LARGE SCALE GENOMIC DNA]</scope>
    <source>
        <strain evidence="1 2">IMV 1140</strain>
    </source>
</reference>
<proteinExistence type="predicted"/>
<sequence length="91" mass="10152">MEIKASKTETNSARNPKAAATGRTAPHHQPQPSSLIPSLPQRTSNLTRSIFNLHVDNPYDTTRSRPPCRPRSRLVSSGERTRMTSPSSWRS</sequence>
<evidence type="ECO:0000313" key="2">
    <source>
        <dbReference type="Proteomes" id="UP001177260"/>
    </source>
</evidence>
<protein>
    <submittedName>
        <fullName evidence="1">Uncharacterized protein</fullName>
    </submittedName>
</protein>
<evidence type="ECO:0000313" key="1">
    <source>
        <dbReference type="EMBL" id="KAK1150181.1"/>
    </source>
</evidence>
<dbReference type="EMBL" id="JAOPJF010000001">
    <property type="protein sequence ID" value="KAK1150181.1"/>
    <property type="molecule type" value="Genomic_DNA"/>
</dbReference>
<comment type="caution">
    <text evidence="1">The sequence shown here is derived from an EMBL/GenBank/DDBJ whole genome shotgun (WGS) entry which is preliminary data.</text>
</comment>
<dbReference type="Proteomes" id="UP001177260">
    <property type="component" value="Unassembled WGS sequence"/>
</dbReference>
<name>A0ACC3BGW7_9EURO</name>
<gene>
    <name evidence="1" type="ORF">N8T08_000083</name>
</gene>
<keyword evidence="2" id="KW-1185">Reference proteome</keyword>
<accession>A0ACC3BGW7</accession>